<gene>
    <name evidence="5" type="ORF">US86_C0003G0072</name>
</gene>
<dbReference type="PROSITE" id="PS51084">
    <property type="entry name" value="HIT_2"/>
    <property type="match status" value="1"/>
</dbReference>
<dbReference type="Proteomes" id="UP000034235">
    <property type="component" value="Unassembled WGS sequence"/>
</dbReference>
<evidence type="ECO:0000313" key="6">
    <source>
        <dbReference type="Proteomes" id="UP000034235"/>
    </source>
</evidence>
<dbReference type="EMBL" id="LBUP01000003">
    <property type="protein sequence ID" value="KKQ66829.1"/>
    <property type="molecule type" value="Genomic_DNA"/>
</dbReference>
<dbReference type="PANTHER" id="PTHR46648:SF1">
    <property type="entry name" value="ADENOSINE 5'-MONOPHOSPHORAMIDASE HNT1"/>
    <property type="match status" value="1"/>
</dbReference>
<dbReference type="PATRIC" id="fig|1618422.5.peg.662"/>
<evidence type="ECO:0000256" key="1">
    <source>
        <dbReference type="PIRSR" id="PIRSR601310-1"/>
    </source>
</evidence>
<dbReference type="InterPro" id="IPR011146">
    <property type="entry name" value="HIT-like"/>
</dbReference>
<dbReference type="AlphaFoldDB" id="A0A0G0LZM2"/>
<dbReference type="InterPro" id="IPR001310">
    <property type="entry name" value="Histidine_triad_HIT"/>
</dbReference>
<dbReference type="PANTHER" id="PTHR46648">
    <property type="entry name" value="HIT FAMILY PROTEIN 1"/>
    <property type="match status" value="1"/>
</dbReference>
<accession>A0A0G0LZM2</accession>
<dbReference type="SUPFAM" id="SSF54197">
    <property type="entry name" value="HIT-like"/>
    <property type="match status" value="1"/>
</dbReference>
<dbReference type="PRINTS" id="PR00332">
    <property type="entry name" value="HISTRIAD"/>
</dbReference>
<evidence type="ECO:0000259" key="4">
    <source>
        <dbReference type="PROSITE" id="PS51084"/>
    </source>
</evidence>
<evidence type="ECO:0000256" key="2">
    <source>
        <dbReference type="PIRSR" id="PIRSR601310-3"/>
    </source>
</evidence>
<feature type="domain" description="HIT" evidence="4">
    <location>
        <begin position="5"/>
        <end position="110"/>
    </location>
</feature>
<sequence>MDSCIFCKIVKGEILSYEVYEDENALAFLTIAPINPGHTLVIPKKHQKYLFDLEDKELAVLMIAAKKVSHTLRDVFKPRTNKIGVMVAGLEVPHAHIHLIPMNSEGDLNFSLSRHATKEELEEAYHLLKKDLTSSN</sequence>
<protein>
    <submittedName>
        <fullName evidence="5">Histidine triad (HIT) protein</fullName>
    </submittedName>
</protein>
<comment type="caution">
    <text evidence="5">The sequence shown here is derived from an EMBL/GenBank/DDBJ whole genome shotgun (WGS) entry which is preliminary data.</text>
</comment>
<dbReference type="Gene3D" id="3.30.428.10">
    <property type="entry name" value="HIT-like"/>
    <property type="match status" value="1"/>
</dbReference>
<evidence type="ECO:0000256" key="3">
    <source>
        <dbReference type="PROSITE-ProRule" id="PRU00464"/>
    </source>
</evidence>
<organism evidence="5 6">
    <name type="scientific">Candidatus Daviesbacteria bacterium GW2011_GWA2_38_24</name>
    <dbReference type="NCBI Taxonomy" id="1618422"/>
    <lineage>
        <taxon>Bacteria</taxon>
        <taxon>Candidatus Daviesiibacteriota</taxon>
    </lineage>
</organism>
<dbReference type="InterPro" id="IPR036265">
    <property type="entry name" value="HIT-like_sf"/>
</dbReference>
<proteinExistence type="predicted"/>
<reference evidence="5 6" key="1">
    <citation type="journal article" date="2015" name="Nature">
        <title>rRNA introns, odd ribosomes, and small enigmatic genomes across a large radiation of phyla.</title>
        <authorList>
            <person name="Brown C.T."/>
            <person name="Hug L.A."/>
            <person name="Thomas B.C."/>
            <person name="Sharon I."/>
            <person name="Castelle C.J."/>
            <person name="Singh A."/>
            <person name="Wilkins M.J."/>
            <person name="Williams K.H."/>
            <person name="Banfield J.F."/>
        </authorList>
    </citation>
    <scope>NUCLEOTIDE SEQUENCE [LARGE SCALE GENOMIC DNA]</scope>
</reference>
<name>A0A0G0LZM2_9BACT</name>
<feature type="active site" description="Tele-AMP-histidine intermediate" evidence="1">
    <location>
        <position position="96"/>
    </location>
</feature>
<dbReference type="GO" id="GO:0009117">
    <property type="term" value="P:nucleotide metabolic process"/>
    <property type="evidence" value="ECO:0007669"/>
    <property type="project" value="TreeGrafter"/>
</dbReference>
<dbReference type="Pfam" id="PF01230">
    <property type="entry name" value="HIT"/>
    <property type="match status" value="1"/>
</dbReference>
<dbReference type="GO" id="GO:0003824">
    <property type="term" value="F:catalytic activity"/>
    <property type="evidence" value="ECO:0007669"/>
    <property type="project" value="InterPro"/>
</dbReference>
<evidence type="ECO:0000313" key="5">
    <source>
        <dbReference type="EMBL" id="KKQ66829.1"/>
    </source>
</evidence>
<feature type="short sequence motif" description="Histidine triad motif" evidence="2 3">
    <location>
        <begin position="94"/>
        <end position="98"/>
    </location>
</feature>